<dbReference type="RefSeq" id="WP_209550611.1">
    <property type="nucleotide sequence ID" value="NZ_QFAY01000002.1"/>
</dbReference>
<dbReference type="InterPro" id="IPR053163">
    <property type="entry name" value="HTH-type_regulator_Rgg"/>
</dbReference>
<dbReference type="InterPro" id="IPR010057">
    <property type="entry name" value="Transcription_activator_Rgg_C"/>
</dbReference>
<dbReference type="InterPro" id="IPR011990">
    <property type="entry name" value="TPR-like_helical_dom_sf"/>
</dbReference>
<protein>
    <submittedName>
        <fullName evidence="2">MutR family transcriptional regulator</fullName>
    </submittedName>
</protein>
<dbReference type="CDD" id="cd00093">
    <property type="entry name" value="HTH_XRE"/>
    <property type="match status" value="1"/>
</dbReference>
<dbReference type="InterPro" id="IPR010982">
    <property type="entry name" value="Lambda_DNA-bd_dom_sf"/>
</dbReference>
<organism evidence="2 3">
    <name type="scientific">Streptococcus panodentis</name>
    <dbReference type="NCBI Taxonomy" id="1581472"/>
    <lineage>
        <taxon>Bacteria</taxon>
        <taxon>Bacillati</taxon>
        <taxon>Bacillota</taxon>
        <taxon>Bacilli</taxon>
        <taxon>Lactobacillales</taxon>
        <taxon>Streptococcaceae</taxon>
        <taxon>Streptococcus</taxon>
    </lineage>
</organism>
<evidence type="ECO:0000313" key="3">
    <source>
        <dbReference type="Proteomes" id="UP001519349"/>
    </source>
</evidence>
<dbReference type="Gene3D" id="1.25.40.400">
    <property type="match status" value="1"/>
</dbReference>
<reference evidence="2 3" key="1">
    <citation type="submission" date="2018-05" db="EMBL/GenBank/DDBJ databases">
        <title>Draft genome sequence of Streptococcus panodentis CCUG 70867T.</title>
        <authorList>
            <person name="Salva-Serra F."/>
            <person name="Mendez V."/>
            <person name="Jaen-Luchoro D."/>
            <person name="Gonzales-Siles L."/>
            <person name="Karlsson R."/>
            <person name="Engstrom-Jakobsson H."/>
            <person name="Busquets A."/>
            <person name="Gomila M."/>
            <person name="Pineiro-Iglesias B."/>
            <person name="Bennasar-Figueras A."/>
            <person name="Seeger M."/>
            <person name="Moore E."/>
        </authorList>
    </citation>
    <scope>NUCLEOTIDE SEQUENCE [LARGE SCALE GENOMIC DNA]</scope>
    <source>
        <strain evidence="2 3">CCUG 70867</strain>
    </source>
</reference>
<gene>
    <name evidence="2" type="ORF">DHL47_01125</name>
</gene>
<sequence length="293" mass="34292">MQNLMELGELYKELRMARGLKLKDVASDNLSISQLSKFENGQSMLSADKLFVAIEGINMTLMEFGHAFNNYEDRAFFKLGDQIAQLHARQDIEGLKRLLKVLESKEDKKVYDNLNLLIVKENIHFLDRSFEIKKEEVEFLTSYLYGIDEWTEYEIFLFGNTLSLLSNSDLVFLGKEFVKRDKFYRSIPTHQTAAKLTLSNLIFVLIERREFDYVTYFLDILEDSVDYEDMLIITFLNFFKLLLTYIKSGQFEELLQIKEYIAMVRKLGNSQLAQHLEANLEPFIQVSTCPRSN</sequence>
<evidence type="ECO:0000259" key="1">
    <source>
        <dbReference type="PROSITE" id="PS50943"/>
    </source>
</evidence>
<dbReference type="PANTHER" id="PTHR37038:SF12">
    <property type="entry name" value="TRANSCRIPTIONAL REGULATOR"/>
    <property type="match status" value="1"/>
</dbReference>
<dbReference type="SUPFAM" id="SSF47413">
    <property type="entry name" value="lambda repressor-like DNA-binding domains"/>
    <property type="match status" value="1"/>
</dbReference>
<dbReference type="NCBIfam" id="TIGR01716">
    <property type="entry name" value="RGG_Cterm"/>
    <property type="match status" value="1"/>
</dbReference>
<dbReference type="SUPFAM" id="SSF48452">
    <property type="entry name" value="TPR-like"/>
    <property type="match status" value="1"/>
</dbReference>
<dbReference type="PROSITE" id="PS50943">
    <property type="entry name" value="HTH_CROC1"/>
    <property type="match status" value="1"/>
</dbReference>
<dbReference type="PANTHER" id="PTHR37038">
    <property type="entry name" value="TRANSCRIPTIONAL REGULATOR-RELATED"/>
    <property type="match status" value="1"/>
</dbReference>
<dbReference type="EMBL" id="QFAY01000002">
    <property type="protein sequence ID" value="MBP2619956.1"/>
    <property type="molecule type" value="Genomic_DNA"/>
</dbReference>
<dbReference type="SMART" id="SM00530">
    <property type="entry name" value="HTH_XRE"/>
    <property type="match status" value="1"/>
</dbReference>
<dbReference type="InterPro" id="IPR001387">
    <property type="entry name" value="Cro/C1-type_HTH"/>
</dbReference>
<evidence type="ECO:0000313" key="2">
    <source>
        <dbReference type="EMBL" id="MBP2619956.1"/>
    </source>
</evidence>
<comment type="caution">
    <text evidence="2">The sequence shown here is derived from an EMBL/GenBank/DDBJ whole genome shotgun (WGS) entry which is preliminary data.</text>
</comment>
<accession>A0ABS5AU21</accession>
<proteinExistence type="predicted"/>
<name>A0ABS5AU21_9STRE</name>
<dbReference type="Gene3D" id="1.10.260.40">
    <property type="entry name" value="lambda repressor-like DNA-binding domains"/>
    <property type="match status" value="1"/>
</dbReference>
<dbReference type="Pfam" id="PF21259">
    <property type="entry name" value="Rgg_C"/>
    <property type="match status" value="1"/>
</dbReference>
<dbReference type="Proteomes" id="UP001519349">
    <property type="component" value="Unassembled WGS sequence"/>
</dbReference>
<feature type="domain" description="HTH cro/C1-type" evidence="1">
    <location>
        <begin position="12"/>
        <end position="64"/>
    </location>
</feature>
<keyword evidence="3" id="KW-1185">Reference proteome</keyword>